<dbReference type="FunFam" id="3.30.420.10:FF:000006">
    <property type="entry name" value="Ribonuclease HII"/>
    <property type="match status" value="1"/>
</dbReference>
<comment type="cofactor">
    <cofactor evidence="2">
        <name>Mg(2+)</name>
        <dbReference type="ChEBI" id="CHEBI:18420"/>
    </cofactor>
</comment>
<dbReference type="HAMAP" id="MF_00052_B">
    <property type="entry name" value="RNase_HII_B"/>
    <property type="match status" value="1"/>
</dbReference>
<dbReference type="GO" id="GO:0006298">
    <property type="term" value="P:mismatch repair"/>
    <property type="evidence" value="ECO:0007669"/>
    <property type="project" value="TreeGrafter"/>
</dbReference>
<keyword evidence="11 14" id="KW-0255">Endonuclease</keyword>
<evidence type="ECO:0000313" key="20">
    <source>
        <dbReference type="Proteomes" id="UP000242310"/>
    </source>
</evidence>
<dbReference type="InterPro" id="IPR022898">
    <property type="entry name" value="RNase_HII"/>
</dbReference>
<evidence type="ECO:0000259" key="18">
    <source>
        <dbReference type="PROSITE" id="PS51975"/>
    </source>
</evidence>
<evidence type="ECO:0000256" key="7">
    <source>
        <dbReference type="ARBA" id="ARBA00019179"/>
    </source>
</evidence>
<comment type="similarity">
    <text evidence="5 14 16">Belongs to the RNase HII family.</text>
</comment>
<reference evidence="19 20" key="1">
    <citation type="submission" date="2018-03" db="EMBL/GenBank/DDBJ databases">
        <title>Genomic Encyclopedia of Type Strains, Phase III (KMG-III): the genomes of soil and plant-associated and newly described type strains.</title>
        <authorList>
            <person name="Whitman W."/>
        </authorList>
    </citation>
    <scope>NUCLEOTIDE SEQUENCE [LARGE SCALE GENOMIC DNA]</scope>
    <source>
        <strain evidence="19 20">CGMCC 1.07653</strain>
    </source>
</reference>
<dbReference type="PANTHER" id="PTHR10954:SF18">
    <property type="entry name" value="RIBONUCLEASE HII"/>
    <property type="match status" value="1"/>
</dbReference>
<evidence type="ECO:0000313" key="19">
    <source>
        <dbReference type="EMBL" id="PSL51172.1"/>
    </source>
</evidence>
<comment type="cofactor">
    <cofactor evidence="14 15">
        <name>Mn(2+)</name>
        <dbReference type="ChEBI" id="CHEBI:29035"/>
    </cofactor>
    <cofactor evidence="14 15">
        <name>Mg(2+)</name>
        <dbReference type="ChEBI" id="CHEBI:18420"/>
    </cofactor>
    <text evidence="14 15">Manganese or magnesium. Binds 1 divalent metal ion per monomer in the absence of substrate. May bind a second metal ion after substrate binding.</text>
</comment>
<comment type="catalytic activity">
    <reaction evidence="1 14 15 16">
        <text>Endonucleolytic cleavage to 5'-phosphomonoester.</text>
        <dbReference type="EC" id="3.1.26.4"/>
    </reaction>
</comment>
<dbReference type="Proteomes" id="UP000242310">
    <property type="component" value="Unassembled WGS sequence"/>
</dbReference>
<keyword evidence="17" id="KW-0175">Coiled coil</keyword>
<dbReference type="PROSITE" id="PS51975">
    <property type="entry name" value="RNASE_H_2"/>
    <property type="match status" value="1"/>
</dbReference>
<dbReference type="Pfam" id="PF01351">
    <property type="entry name" value="RNase_HII"/>
    <property type="match status" value="1"/>
</dbReference>
<accession>A0A2P8HY57</accession>
<comment type="subcellular location">
    <subcellularLocation>
        <location evidence="4 14">Cytoplasm</location>
    </subcellularLocation>
</comment>
<dbReference type="NCBIfam" id="NF000595">
    <property type="entry name" value="PRK00015.1-3"/>
    <property type="match status" value="1"/>
</dbReference>
<evidence type="ECO:0000256" key="10">
    <source>
        <dbReference type="ARBA" id="ARBA00022723"/>
    </source>
</evidence>
<gene>
    <name evidence="14" type="primary">rnhB</name>
    <name evidence="19" type="ORF">B0H94_10182</name>
</gene>
<name>A0A2P8HY57_9BACI</name>
<feature type="coiled-coil region" evidence="17">
    <location>
        <begin position="34"/>
        <end position="61"/>
    </location>
</feature>
<dbReference type="CDD" id="cd07182">
    <property type="entry name" value="RNase_HII_bacteria_HII_like"/>
    <property type="match status" value="1"/>
</dbReference>
<dbReference type="GO" id="GO:0032299">
    <property type="term" value="C:ribonuclease H2 complex"/>
    <property type="evidence" value="ECO:0007669"/>
    <property type="project" value="TreeGrafter"/>
</dbReference>
<dbReference type="EC" id="3.1.26.4" evidence="6 14"/>
<evidence type="ECO:0000256" key="5">
    <source>
        <dbReference type="ARBA" id="ARBA00007383"/>
    </source>
</evidence>
<evidence type="ECO:0000256" key="8">
    <source>
        <dbReference type="ARBA" id="ARBA00022490"/>
    </source>
</evidence>
<dbReference type="InterPro" id="IPR036397">
    <property type="entry name" value="RNaseH_sf"/>
</dbReference>
<feature type="domain" description="RNase H type-2" evidence="18">
    <location>
        <begin position="73"/>
        <end position="260"/>
    </location>
</feature>
<organism evidence="19 20">
    <name type="scientific">Salsuginibacillus halophilus</name>
    <dbReference type="NCBI Taxonomy" id="517424"/>
    <lineage>
        <taxon>Bacteria</taxon>
        <taxon>Bacillati</taxon>
        <taxon>Bacillota</taxon>
        <taxon>Bacilli</taxon>
        <taxon>Bacillales</taxon>
        <taxon>Bacillaceae</taxon>
        <taxon>Salsuginibacillus</taxon>
    </lineage>
</organism>
<protein>
    <recommendedName>
        <fullName evidence="7 14">Ribonuclease HII</fullName>
        <shortName evidence="14">RNase HII</shortName>
        <ecNumber evidence="6 14">3.1.26.4</ecNumber>
    </recommendedName>
</protein>
<keyword evidence="10 14" id="KW-0479">Metal-binding</keyword>
<evidence type="ECO:0000256" key="1">
    <source>
        <dbReference type="ARBA" id="ARBA00000077"/>
    </source>
</evidence>
<evidence type="ECO:0000256" key="13">
    <source>
        <dbReference type="ARBA" id="ARBA00023211"/>
    </source>
</evidence>
<dbReference type="InterPro" id="IPR001352">
    <property type="entry name" value="RNase_HII/HIII"/>
</dbReference>
<dbReference type="Gene3D" id="3.30.420.10">
    <property type="entry name" value="Ribonuclease H-like superfamily/Ribonuclease H"/>
    <property type="match status" value="1"/>
</dbReference>
<keyword evidence="20" id="KW-1185">Reference proteome</keyword>
<dbReference type="InterPro" id="IPR012337">
    <property type="entry name" value="RNaseH-like_sf"/>
</dbReference>
<dbReference type="AlphaFoldDB" id="A0A2P8HY57"/>
<comment type="function">
    <text evidence="3 14 16">Endonuclease that specifically degrades the RNA of RNA-DNA hybrids.</text>
</comment>
<keyword evidence="12 14" id="KW-0378">Hydrolase</keyword>
<dbReference type="GO" id="GO:0004523">
    <property type="term" value="F:RNA-DNA hybrid ribonuclease activity"/>
    <property type="evidence" value="ECO:0007669"/>
    <property type="project" value="UniProtKB-UniRule"/>
</dbReference>
<evidence type="ECO:0000256" key="12">
    <source>
        <dbReference type="ARBA" id="ARBA00022801"/>
    </source>
</evidence>
<keyword evidence="13 14" id="KW-0464">Manganese</keyword>
<evidence type="ECO:0000256" key="15">
    <source>
        <dbReference type="PROSITE-ProRule" id="PRU01319"/>
    </source>
</evidence>
<evidence type="ECO:0000256" key="6">
    <source>
        <dbReference type="ARBA" id="ARBA00012180"/>
    </source>
</evidence>
<feature type="binding site" evidence="14 15">
    <location>
        <position position="79"/>
    </location>
    <ligand>
        <name>a divalent metal cation</name>
        <dbReference type="ChEBI" id="CHEBI:60240"/>
    </ligand>
</feature>
<dbReference type="PANTHER" id="PTHR10954">
    <property type="entry name" value="RIBONUCLEASE H2 SUBUNIT A"/>
    <property type="match status" value="1"/>
</dbReference>
<dbReference type="SUPFAM" id="SSF53098">
    <property type="entry name" value="Ribonuclease H-like"/>
    <property type="match status" value="1"/>
</dbReference>
<evidence type="ECO:0000256" key="2">
    <source>
        <dbReference type="ARBA" id="ARBA00001946"/>
    </source>
</evidence>
<proteinExistence type="inferred from homology"/>
<keyword evidence="8 14" id="KW-0963">Cytoplasm</keyword>
<dbReference type="GO" id="GO:0005737">
    <property type="term" value="C:cytoplasm"/>
    <property type="evidence" value="ECO:0007669"/>
    <property type="project" value="UniProtKB-SubCell"/>
</dbReference>
<evidence type="ECO:0000256" key="17">
    <source>
        <dbReference type="SAM" id="Coils"/>
    </source>
</evidence>
<dbReference type="GO" id="GO:0043137">
    <property type="term" value="P:DNA replication, removal of RNA primer"/>
    <property type="evidence" value="ECO:0007669"/>
    <property type="project" value="TreeGrafter"/>
</dbReference>
<dbReference type="NCBIfam" id="NF000594">
    <property type="entry name" value="PRK00015.1-1"/>
    <property type="match status" value="1"/>
</dbReference>
<sequence>MTTRWSVKEIEAYLKNTDPAQIPEAAEAFRADERKGAQAAVARFEQRKKAEEAKAADFLEKQAFDQQMAPEAAFIAGIDEVGRGPLAGPVMAAAVILPSEKIFAGITDSKKLSEAKRREYLKEIEACADVGIGEASAEEIDQYNIYQATRLAMKRAVSHLERSPGHLIVDAMHVPVQLPQTSIVQGDEKSAAVAAASIAAKVTRDEKMAQLSREYPGYGFESNSGYGTKAHLEALETYGVTPVHRRSFAPVRNLVQPGDVQ</sequence>
<feature type="binding site" evidence="14 15">
    <location>
        <position position="80"/>
    </location>
    <ligand>
        <name>a divalent metal cation</name>
        <dbReference type="ChEBI" id="CHEBI:60240"/>
    </ligand>
</feature>
<dbReference type="GO" id="GO:0003723">
    <property type="term" value="F:RNA binding"/>
    <property type="evidence" value="ECO:0007669"/>
    <property type="project" value="UniProtKB-UniRule"/>
</dbReference>
<dbReference type="RefSeq" id="WP_106587256.1">
    <property type="nucleotide sequence ID" value="NZ_PYAV01000001.1"/>
</dbReference>
<evidence type="ECO:0000256" key="11">
    <source>
        <dbReference type="ARBA" id="ARBA00022759"/>
    </source>
</evidence>
<keyword evidence="9 14" id="KW-0540">Nuclease</keyword>
<dbReference type="OrthoDB" id="9803420at2"/>
<feature type="binding site" evidence="14 15">
    <location>
        <position position="170"/>
    </location>
    <ligand>
        <name>a divalent metal cation</name>
        <dbReference type="ChEBI" id="CHEBI:60240"/>
    </ligand>
</feature>
<evidence type="ECO:0000256" key="14">
    <source>
        <dbReference type="HAMAP-Rule" id="MF_00052"/>
    </source>
</evidence>
<evidence type="ECO:0000256" key="4">
    <source>
        <dbReference type="ARBA" id="ARBA00004496"/>
    </source>
</evidence>
<evidence type="ECO:0000256" key="3">
    <source>
        <dbReference type="ARBA" id="ARBA00004065"/>
    </source>
</evidence>
<evidence type="ECO:0000256" key="9">
    <source>
        <dbReference type="ARBA" id="ARBA00022722"/>
    </source>
</evidence>
<dbReference type="InterPro" id="IPR024567">
    <property type="entry name" value="RNase_HII/HIII_dom"/>
</dbReference>
<evidence type="ECO:0000256" key="16">
    <source>
        <dbReference type="RuleBase" id="RU003515"/>
    </source>
</evidence>
<comment type="caution">
    <text evidence="19">The sequence shown here is derived from an EMBL/GenBank/DDBJ whole genome shotgun (WGS) entry which is preliminary data.</text>
</comment>
<dbReference type="GO" id="GO:0030145">
    <property type="term" value="F:manganese ion binding"/>
    <property type="evidence" value="ECO:0007669"/>
    <property type="project" value="UniProtKB-UniRule"/>
</dbReference>
<dbReference type="EMBL" id="PYAV01000001">
    <property type="protein sequence ID" value="PSL51172.1"/>
    <property type="molecule type" value="Genomic_DNA"/>
</dbReference>